<accession>A0AAN9GCK9</accession>
<comment type="caution">
    <text evidence="3">The sequence shown here is derived from an EMBL/GenBank/DDBJ whole genome shotgun (WGS) entry which is preliminary data.</text>
</comment>
<dbReference type="AlphaFoldDB" id="A0AAN9GCK9"/>
<dbReference type="InterPro" id="IPR003609">
    <property type="entry name" value="Pan_app"/>
</dbReference>
<evidence type="ECO:0000256" key="1">
    <source>
        <dbReference type="SAM" id="SignalP"/>
    </source>
</evidence>
<dbReference type="EMBL" id="JBAMIC010000008">
    <property type="protein sequence ID" value="KAK7103307.1"/>
    <property type="molecule type" value="Genomic_DNA"/>
</dbReference>
<keyword evidence="4" id="KW-1185">Reference proteome</keyword>
<proteinExistence type="predicted"/>
<evidence type="ECO:0000313" key="3">
    <source>
        <dbReference type="EMBL" id="KAK7103307.1"/>
    </source>
</evidence>
<organism evidence="3 4">
    <name type="scientific">Littorina saxatilis</name>
    <dbReference type="NCBI Taxonomy" id="31220"/>
    <lineage>
        <taxon>Eukaryota</taxon>
        <taxon>Metazoa</taxon>
        <taxon>Spiralia</taxon>
        <taxon>Lophotrochozoa</taxon>
        <taxon>Mollusca</taxon>
        <taxon>Gastropoda</taxon>
        <taxon>Caenogastropoda</taxon>
        <taxon>Littorinimorpha</taxon>
        <taxon>Littorinoidea</taxon>
        <taxon>Littorinidae</taxon>
        <taxon>Littorina</taxon>
    </lineage>
</organism>
<feature type="chain" id="PRO_5042938938" description="Apple domain-containing protein" evidence="1">
    <location>
        <begin position="21"/>
        <end position="152"/>
    </location>
</feature>
<feature type="signal peptide" evidence="1">
    <location>
        <begin position="1"/>
        <end position="20"/>
    </location>
</feature>
<dbReference type="Proteomes" id="UP001374579">
    <property type="component" value="Unassembled WGS sequence"/>
</dbReference>
<keyword evidence="1" id="KW-0732">Signal</keyword>
<name>A0AAN9GCK9_9CAEN</name>
<dbReference type="Pfam" id="PF00024">
    <property type="entry name" value="PAN_1"/>
    <property type="match status" value="1"/>
</dbReference>
<evidence type="ECO:0000313" key="4">
    <source>
        <dbReference type="Proteomes" id="UP001374579"/>
    </source>
</evidence>
<reference evidence="3 4" key="1">
    <citation type="submission" date="2024-02" db="EMBL/GenBank/DDBJ databases">
        <title>Chromosome-scale genome assembly of the rough periwinkle Littorina saxatilis.</title>
        <authorList>
            <person name="De Jode A."/>
            <person name="Faria R."/>
            <person name="Formenti G."/>
            <person name="Sims Y."/>
            <person name="Smith T.P."/>
            <person name="Tracey A."/>
            <person name="Wood J.M.D."/>
            <person name="Zagrodzka Z.B."/>
            <person name="Johannesson K."/>
            <person name="Butlin R.K."/>
            <person name="Leder E.H."/>
        </authorList>
    </citation>
    <scope>NUCLEOTIDE SEQUENCE [LARGE SCALE GENOMIC DNA]</scope>
    <source>
        <strain evidence="3">Snail1</strain>
        <tissue evidence="3">Muscle</tissue>
    </source>
</reference>
<protein>
    <recommendedName>
        <fullName evidence="2">Apple domain-containing protein</fullName>
    </recommendedName>
</protein>
<gene>
    <name evidence="3" type="ORF">V1264_018235</name>
</gene>
<sequence length="152" mass="16938">MTVFLHFMLIYLQLEAISTASTEGTSWTALSDYEDRLPDTQVISTSPTTVHSKVECSLICLLQSRCNGFFFNDVSKTCLPVAVTMSYRRDVIVNDVNSNGYRYYSNGVTCPMPTMDSLVHVQSSSCFQVISDNTTRKNWTDARDACDSEGGD</sequence>
<feature type="domain" description="Apple" evidence="2">
    <location>
        <begin position="46"/>
        <end position="106"/>
    </location>
</feature>
<evidence type="ECO:0000259" key="2">
    <source>
        <dbReference type="Pfam" id="PF00024"/>
    </source>
</evidence>